<proteinExistence type="predicted"/>
<evidence type="ECO:0000259" key="4">
    <source>
        <dbReference type="PROSITE" id="PS01124"/>
    </source>
</evidence>
<dbReference type="PANTHER" id="PTHR46796:SF13">
    <property type="entry name" value="HTH-TYPE TRANSCRIPTIONAL ACTIVATOR RHAS"/>
    <property type="match status" value="1"/>
</dbReference>
<dbReference type="PROSITE" id="PS00041">
    <property type="entry name" value="HTH_ARAC_FAMILY_1"/>
    <property type="match status" value="1"/>
</dbReference>
<sequence length="314" mass="34019">MDVLDDLLAGTRARGGVFNLTIMDAPWALDIRDEAQLALATLVRGSAWVVRDGIVPTRMEEGDVAIFNGPEPYVVGDHPDTRPQLRIHPGGICEPLPGAPVDYSARLGVRTYGGRLEGDAMVVSGTYQLEGDVSRRLLNALPSVLVVPAGAVAGHVMSMVLGEIQRDEPGQQSVLDRWLDLALITTLRAWFARPDSHAPGWYQAQSDPVVGLALRLLHEDPAYPWSVVELADRTGVSRASLARRFSGLVGEAPMAYLTGWRIALAADLLRETADTVETIARRVGYANAFALSVAFKRLRGTNPTTHRRTALQSA</sequence>
<organism evidence="5 6">
    <name type="scientific">Kribbella qitaiheensis</name>
    <dbReference type="NCBI Taxonomy" id="1544730"/>
    <lineage>
        <taxon>Bacteria</taxon>
        <taxon>Bacillati</taxon>
        <taxon>Actinomycetota</taxon>
        <taxon>Actinomycetes</taxon>
        <taxon>Propionibacteriales</taxon>
        <taxon>Kribbellaceae</taxon>
        <taxon>Kribbella</taxon>
    </lineage>
</organism>
<dbReference type="InterPro" id="IPR018060">
    <property type="entry name" value="HTH_AraC"/>
</dbReference>
<keyword evidence="1" id="KW-0805">Transcription regulation</keyword>
<reference evidence="6" key="1">
    <citation type="submission" date="2019-09" db="EMBL/GenBank/DDBJ databases">
        <title>Antimicrobial potential of Antarctic Bacteria.</title>
        <authorList>
            <person name="Benaud N."/>
            <person name="Edwards R.J."/>
            <person name="Ferrari B.C."/>
        </authorList>
    </citation>
    <scope>NUCLEOTIDE SEQUENCE [LARGE SCALE GENOMIC DNA]</scope>
    <source>
        <strain evidence="6">SPB151</strain>
    </source>
</reference>
<accession>A0A7G6X0L2</accession>
<evidence type="ECO:0000256" key="3">
    <source>
        <dbReference type="ARBA" id="ARBA00023163"/>
    </source>
</evidence>
<dbReference type="GO" id="GO:0003700">
    <property type="term" value="F:DNA-binding transcription factor activity"/>
    <property type="evidence" value="ECO:0007669"/>
    <property type="project" value="InterPro"/>
</dbReference>
<dbReference type="PROSITE" id="PS01124">
    <property type="entry name" value="HTH_ARAC_FAMILY_2"/>
    <property type="match status" value="1"/>
</dbReference>
<evidence type="ECO:0000256" key="2">
    <source>
        <dbReference type="ARBA" id="ARBA00023125"/>
    </source>
</evidence>
<dbReference type="AlphaFoldDB" id="A0A7G6X0L2"/>
<dbReference type="Pfam" id="PF12833">
    <property type="entry name" value="HTH_18"/>
    <property type="match status" value="1"/>
</dbReference>
<dbReference type="InterPro" id="IPR050204">
    <property type="entry name" value="AraC_XylS_family_regulators"/>
</dbReference>
<keyword evidence="3" id="KW-0804">Transcription</keyword>
<dbReference type="PANTHER" id="PTHR46796">
    <property type="entry name" value="HTH-TYPE TRANSCRIPTIONAL ACTIVATOR RHAS-RELATED"/>
    <property type="match status" value="1"/>
</dbReference>
<reference evidence="5 6" key="2">
    <citation type="journal article" date="2020" name="Microbiol. Resour. Announc.">
        <title>Antarctic desert soil bacteria exhibit high novel natural product potential, evaluated through long-read genome sequencing and comparative genomics.</title>
        <authorList>
            <person name="Benaud N."/>
            <person name="Edwards R.J."/>
            <person name="Amos T.G."/>
            <person name="D'Agostino P.M."/>
            <person name="Gutierrez-Chavez C."/>
            <person name="Montgomery K."/>
            <person name="Nicetic I."/>
            <person name="Ferrari B.C."/>
        </authorList>
    </citation>
    <scope>NUCLEOTIDE SEQUENCE [LARGE SCALE GENOMIC DNA]</scope>
    <source>
        <strain evidence="5 6">SPB151</strain>
    </source>
</reference>
<evidence type="ECO:0000313" key="6">
    <source>
        <dbReference type="Proteomes" id="UP000515563"/>
    </source>
</evidence>
<gene>
    <name evidence="5" type="ORF">F1D05_19975</name>
</gene>
<dbReference type="InterPro" id="IPR009057">
    <property type="entry name" value="Homeodomain-like_sf"/>
</dbReference>
<dbReference type="SUPFAM" id="SSF46689">
    <property type="entry name" value="Homeodomain-like"/>
    <property type="match status" value="2"/>
</dbReference>
<dbReference type="SMART" id="SM00342">
    <property type="entry name" value="HTH_ARAC"/>
    <property type="match status" value="1"/>
</dbReference>
<dbReference type="KEGG" id="kqi:F1D05_19975"/>
<name>A0A7G6X0L2_9ACTN</name>
<feature type="domain" description="HTH araC/xylS-type" evidence="4">
    <location>
        <begin position="211"/>
        <end position="309"/>
    </location>
</feature>
<evidence type="ECO:0000256" key="1">
    <source>
        <dbReference type="ARBA" id="ARBA00023015"/>
    </source>
</evidence>
<evidence type="ECO:0000313" key="5">
    <source>
        <dbReference type="EMBL" id="QNE19777.1"/>
    </source>
</evidence>
<keyword evidence="6" id="KW-1185">Reference proteome</keyword>
<protein>
    <submittedName>
        <fullName evidence="5">AraC family transcriptional regulator</fullName>
    </submittedName>
</protein>
<dbReference type="RefSeq" id="WP_185441718.1">
    <property type="nucleotide sequence ID" value="NZ_CP043661.1"/>
</dbReference>
<keyword evidence="2" id="KW-0238">DNA-binding</keyword>
<dbReference type="GO" id="GO:0043565">
    <property type="term" value="F:sequence-specific DNA binding"/>
    <property type="evidence" value="ECO:0007669"/>
    <property type="project" value="InterPro"/>
</dbReference>
<dbReference type="Pfam" id="PF12852">
    <property type="entry name" value="Cupin_6"/>
    <property type="match status" value="1"/>
</dbReference>
<dbReference type="Proteomes" id="UP000515563">
    <property type="component" value="Chromosome"/>
</dbReference>
<dbReference type="EMBL" id="CP043661">
    <property type="protein sequence ID" value="QNE19777.1"/>
    <property type="molecule type" value="Genomic_DNA"/>
</dbReference>
<dbReference type="InterPro" id="IPR032783">
    <property type="entry name" value="AraC_lig"/>
</dbReference>
<dbReference type="InterPro" id="IPR018062">
    <property type="entry name" value="HTH_AraC-typ_CS"/>
</dbReference>
<dbReference type="Gene3D" id="1.10.10.60">
    <property type="entry name" value="Homeodomain-like"/>
    <property type="match status" value="2"/>
</dbReference>